<gene>
    <name evidence="4" type="ORF">CLV35_0785</name>
</gene>
<evidence type="ECO:0000256" key="3">
    <source>
        <dbReference type="SAM" id="MobiDB-lite"/>
    </source>
</evidence>
<comment type="caution">
    <text evidence="4">The sequence shown here is derived from an EMBL/GenBank/DDBJ whole genome shotgun (WGS) entry which is preliminary data.</text>
</comment>
<dbReference type="InterPro" id="IPR023007">
    <property type="entry name" value="UPF0232_actinobac"/>
</dbReference>
<accession>A0A420XU50</accession>
<dbReference type="Proteomes" id="UP000281955">
    <property type="component" value="Unassembled WGS sequence"/>
</dbReference>
<dbReference type="HAMAP" id="MF_00630">
    <property type="entry name" value="UPF0232"/>
    <property type="match status" value="1"/>
</dbReference>
<dbReference type="EMBL" id="RBWV01000009">
    <property type="protein sequence ID" value="RKS80354.1"/>
    <property type="molecule type" value="Genomic_DNA"/>
</dbReference>
<evidence type="ECO:0000313" key="4">
    <source>
        <dbReference type="EMBL" id="RKS80354.1"/>
    </source>
</evidence>
<dbReference type="PANTHER" id="PTHR36456:SF1">
    <property type="entry name" value="UPF0232 PROTEIN SCO3875"/>
    <property type="match status" value="1"/>
</dbReference>
<reference evidence="4 5" key="1">
    <citation type="submission" date="2018-10" db="EMBL/GenBank/DDBJ databases">
        <title>Genomic Encyclopedia of Archaeal and Bacterial Type Strains, Phase II (KMG-II): from individual species to whole genera.</title>
        <authorList>
            <person name="Goeker M."/>
        </authorList>
    </citation>
    <scope>NUCLEOTIDE SEQUENCE [LARGE SCALE GENOMIC DNA]</scope>
    <source>
        <strain evidence="4 5">RP-AC37</strain>
    </source>
</reference>
<keyword evidence="5" id="KW-1185">Reference proteome</keyword>
<sequence>MSAEPPPGAGDPAAPAEVPDPADLPPVRSGVDVARQALAAARAEARRRGLRRGTAPAAGGGLDGPPAGRTARRRPVDEVRSGPRPDDRDPQAFSRAVDRLVRDRGWELDAAVGALLGRWDAVVGADVAAHATPESFEDGVLTVRASSTAWATELRDLVPAIQARIAAELGRGVCTSIKVLGPAAPSWRKGPLTVRGRGPRDTYG</sequence>
<evidence type="ECO:0000256" key="2">
    <source>
        <dbReference type="HAMAP-Rule" id="MF_00630"/>
    </source>
</evidence>
<evidence type="ECO:0000313" key="5">
    <source>
        <dbReference type="Proteomes" id="UP000281955"/>
    </source>
</evidence>
<dbReference type="InParanoid" id="A0A420XU50"/>
<comment type="similarity">
    <text evidence="1 2">Belongs to the UPF0232 family.</text>
</comment>
<protein>
    <recommendedName>
        <fullName evidence="2">UPF0232 protein CLV35_0785</fullName>
    </recommendedName>
</protein>
<name>A0A420XU50_9ACTN</name>
<feature type="compositionally biased region" description="Basic and acidic residues" evidence="3">
    <location>
        <begin position="74"/>
        <end position="92"/>
    </location>
</feature>
<dbReference type="RefSeq" id="WP_231121455.1">
    <property type="nucleotide sequence ID" value="NZ_RBWV01000009.1"/>
</dbReference>
<proteinExistence type="inferred from homology"/>
<feature type="region of interest" description="Disordered" evidence="3">
    <location>
        <begin position="1"/>
        <end position="92"/>
    </location>
</feature>
<feature type="compositionally biased region" description="Low complexity" evidence="3">
    <location>
        <begin position="10"/>
        <end position="27"/>
    </location>
</feature>
<dbReference type="AlphaFoldDB" id="A0A420XU50"/>
<organism evidence="4 5">
    <name type="scientific">Motilibacter peucedani</name>
    <dbReference type="NCBI Taxonomy" id="598650"/>
    <lineage>
        <taxon>Bacteria</taxon>
        <taxon>Bacillati</taxon>
        <taxon>Actinomycetota</taxon>
        <taxon>Actinomycetes</taxon>
        <taxon>Motilibacterales</taxon>
        <taxon>Motilibacteraceae</taxon>
        <taxon>Motilibacter</taxon>
    </lineage>
</organism>
<evidence type="ECO:0000256" key="1">
    <source>
        <dbReference type="ARBA" id="ARBA00006200"/>
    </source>
</evidence>
<dbReference type="PANTHER" id="PTHR36456">
    <property type="entry name" value="UPF0232 PROTEIN SCO3875"/>
    <property type="match status" value="1"/>
</dbReference>
<dbReference type="InterPro" id="IPR007922">
    <property type="entry name" value="DciA-like"/>
</dbReference>
<dbReference type="Pfam" id="PF05258">
    <property type="entry name" value="DciA"/>
    <property type="match status" value="1"/>
</dbReference>